<dbReference type="GO" id="GO:0071949">
    <property type="term" value="F:FAD binding"/>
    <property type="evidence" value="ECO:0007669"/>
    <property type="project" value="TreeGrafter"/>
</dbReference>
<keyword evidence="7" id="KW-1185">Reference proteome</keyword>
<keyword evidence="3 4" id="KW-0274">FAD</keyword>
<evidence type="ECO:0000259" key="5">
    <source>
        <dbReference type="Pfam" id="PF03441"/>
    </source>
</evidence>
<dbReference type="PANTHER" id="PTHR11455">
    <property type="entry name" value="CRYPTOCHROME"/>
    <property type="match status" value="1"/>
</dbReference>
<dbReference type="InterPro" id="IPR005101">
    <property type="entry name" value="Cryptochr/Photolyase_FAD-bd"/>
</dbReference>
<proteinExistence type="inferred from homology"/>
<dbReference type="InterPro" id="IPR002081">
    <property type="entry name" value="Cryptochrome/DNA_photolyase_1"/>
</dbReference>
<name>A0A1W5D5H5_9LECA</name>
<dbReference type="Pfam" id="PF03441">
    <property type="entry name" value="FAD_binding_7"/>
    <property type="match status" value="1"/>
</dbReference>
<feature type="non-terminal residue" evidence="6">
    <location>
        <position position="140"/>
    </location>
</feature>
<feature type="domain" description="Cryptochrome/DNA photolyase FAD-binding" evidence="5">
    <location>
        <begin position="1"/>
        <end position="117"/>
    </location>
</feature>
<dbReference type="InterPro" id="IPR036134">
    <property type="entry name" value="Crypto/Photolyase_FAD-like_sf"/>
</dbReference>
<dbReference type="EMBL" id="FWEW01002419">
    <property type="protein sequence ID" value="SLM38377.1"/>
    <property type="molecule type" value="Genomic_DNA"/>
</dbReference>
<evidence type="ECO:0000313" key="6">
    <source>
        <dbReference type="EMBL" id="SLM38377.1"/>
    </source>
</evidence>
<dbReference type="AlphaFoldDB" id="A0A1W5D5H5"/>
<dbReference type="Gene3D" id="1.10.579.10">
    <property type="entry name" value="DNA Cyclobutane Dipyrimidine Photolyase, subunit A, domain 3"/>
    <property type="match status" value="1"/>
</dbReference>
<evidence type="ECO:0000256" key="4">
    <source>
        <dbReference type="PIRSR" id="PIRSR602081-1"/>
    </source>
</evidence>
<dbReference type="Proteomes" id="UP000192927">
    <property type="component" value="Unassembled WGS sequence"/>
</dbReference>
<dbReference type="SUPFAM" id="SSF48173">
    <property type="entry name" value="Cryptochrome/photolyase FAD-binding domain"/>
    <property type="match status" value="1"/>
</dbReference>
<reference evidence="7" key="1">
    <citation type="submission" date="2017-03" db="EMBL/GenBank/DDBJ databases">
        <authorList>
            <person name="Sharma R."/>
            <person name="Thines M."/>
        </authorList>
    </citation>
    <scope>NUCLEOTIDE SEQUENCE [LARGE SCALE GENOMIC DNA]</scope>
</reference>
<sequence length="140" mass="16089">MRELFLTGYTSNRARQNVASFLAKHLGIDWRVGAEWYESLLCDYDVSSNWGNWQYTAGVGNDPRGEARVFNPVKQAVDYDPQGAYVKNWVAELRGVEDPQVIFQAWKMPEQTRRELGLVGVEWVDRPLKKIDFHLKRGGG</sequence>
<accession>A0A1W5D5H5</accession>
<comment type="cofactor">
    <cofactor evidence="4">
        <name>FAD</name>
        <dbReference type="ChEBI" id="CHEBI:57692"/>
    </cofactor>
    <text evidence="4">Binds 1 FAD per subunit.</text>
</comment>
<dbReference type="PANTHER" id="PTHR11455:SF22">
    <property type="entry name" value="CRYPTOCHROME DASH"/>
    <property type="match status" value="1"/>
</dbReference>
<dbReference type="GO" id="GO:0003684">
    <property type="term" value="F:damaged DNA binding"/>
    <property type="evidence" value="ECO:0007669"/>
    <property type="project" value="TreeGrafter"/>
</dbReference>
<dbReference type="PRINTS" id="PR00147">
    <property type="entry name" value="DNAPHOTLYASE"/>
</dbReference>
<evidence type="ECO:0000256" key="2">
    <source>
        <dbReference type="ARBA" id="ARBA00022630"/>
    </source>
</evidence>
<evidence type="ECO:0000256" key="3">
    <source>
        <dbReference type="ARBA" id="ARBA00022827"/>
    </source>
</evidence>
<keyword evidence="2 4" id="KW-0285">Flavoprotein</keyword>
<dbReference type="GO" id="GO:0000719">
    <property type="term" value="P:photoreactive repair"/>
    <property type="evidence" value="ECO:0007669"/>
    <property type="project" value="TreeGrafter"/>
</dbReference>
<evidence type="ECO:0000256" key="1">
    <source>
        <dbReference type="ARBA" id="ARBA00005862"/>
    </source>
</evidence>
<protein>
    <submittedName>
        <fullName evidence="6">Dash family cryptochrome</fullName>
    </submittedName>
</protein>
<comment type="similarity">
    <text evidence="1">Belongs to the DNA photolyase class-1 family.</text>
</comment>
<feature type="binding site" evidence="4">
    <location>
        <begin position="43"/>
        <end position="45"/>
    </location>
    <ligand>
        <name>FAD</name>
        <dbReference type="ChEBI" id="CHEBI:57692"/>
    </ligand>
</feature>
<evidence type="ECO:0000313" key="7">
    <source>
        <dbReference type="Proteomes" id="UP000192927"/>
    </source>
</evidence>
<dbReference type="GO" id="GO:0003904">
    <property type="term" value="F:deoxyribodipyrimidine photo-lyase activity"/>
    <property type="evidence" value="ECO:0007669"/>
    <property type="project" value="TreeGrafter"/>
</dbReference>
<organism evidence="6 7">
    <name type="scientific">Lasallia pustulata</name>
    <dbReference type="NCBI Taxonomy" id="136370"/>
    <lineage>
        <taxon>Eukaryota</taxon>
        <taxon>Fungi</taxon>
        <taxon>Dikarya</taxon>
        <taxon>Ascomycota</taxon>
        <taxon>Pezizomycotina</taxon>
        <taxon>Lecanoromycetes</taxon>
        <taxon>OSLEUM clade</taxon>
        <taxon>Umbilicariomycetidae</taxon>
        <taxon>Umbilicariales</taxon>
        <taxon>Umbilicariaceae</taxon>
        <taxon>Lasallia</taxon>
    </lineage>
</organism>